<feature type="non-terminal residue" evidence="1">
    <location>
        <position position="1"/>
    </location>
</feature>
<dbReference type="Proteomes" id="UP000078492">
    <property type="component" value="Unassembled WGS sequence"/>
</dbReference>
<evidence type="ECO:0000313" key="2">
    <source>
        <dbReference type="Proteomes" id="UP000078492"/>
    </source>
</evidence>
<dbReference type="AlphaFoldDB" id="A0A151J233"/>
<reference evidence="1 2" key="1">
    <citation type="submission" date="2015-09" db="EMBL/GenBank/DDBJ databases">
        <title>Trachymyrmex cornetzi WGS genome.</title>
        <authorList>
            <person name="Nygaard S."/>
            <person name="Hu H."/>
            <person name="Boomsma J."/>
            <person name="Zhang G."/>
        </authorList>
    </citation>
    <scope>NUCLEOTIDE SEQUENCE [LARGE SCALE GENOMIC DNA]</scope>
    <source>
        <strain evidence="1">Tcor2-1</strain>
        <tissue evidence="1">Whole body</tissue>
    </source>
</reference>
<protein>
    <submittedName>
        <fullName evidence="1">Uncharacterized protein</fullName>
    </submittedName>
</protein>
<accession>A0A151J233</accession>
<dbReference type="EMBL" id="KQ980439">
    <property type="protein sequence ID" value="KYN16054.1"/>
    <property type="molecule type" value="Genomic_DNA"/>
</dbReference>
<keyword evidence="2" id="KW-1185">Reference proteome</keyword>
<organism evidence="1 2">
    <name type="scientific">Trachymyrmex cornetzi</name>
    <dbReference type="NCBI Taxonomy" id="471704"/>
    <lineage>
        <taxon>Eukaryota</taxon>
        <taxon>Metazoa</taxon>
        <taxon>Ecdysozoa</taxon>
        <taxon>Arthropoda</taxon>
        <taxon>Hexapoda</taxon>
        <taxon>Insecta</taxon>
        <taxon>Pterygota</taxon>
        <taxon>Neoptera</taxon>
        <taxon>Endopterygota</taxon>
        <taxon>Hymenoptera</taxon>
        <taxon>Apocrita</taxon>
        <taxon>Aculeata</taxon>
        <taxon>Formicoidea</taxon>
        <taxon>Formicidae</taxon>
        <taxon>Myrmicinae</taxon>
        <taxon>Trachymyrmex</taxon>
    </lineage>
</organism>
<sequence>SFAELILGKLKRLLDSACAYQFNQVQLLQVKVEISVVVQQFRMQLIHQVCRFLDMTVLYGVSNTDPVIQRAQFHRRTYSRLLLKLFGSFLESF</sequence>
<proteinExistence type="predicted"/>
<evidence type="ECO:0000313" key="1">
    <source>
        <dbReference type="EMBL" id="KYN16054.1"/>
    </source>
</evidence>
<gene>
    <name evidence="1" type="ORF">ALC57_11703</name>
</gene>
<name>A0A151J233_9HYME</name>